<feature type="transmembrane region" description="Helical" evidence="1">
    <location>
        <begin position="382"/>
        <end position="402"/>
    </location>
</feature>
<dbReference type="GO" id="GO:0016757">
    <property type="term" value="F:glycosyltransferase activity"/>
    <property type="evidence" value="ECO:0007669"/>
    <property type="project" value="UniProtKB-KW"/>
</dbReference>
<sequence>MLLSSAFFKLNRAPLLLGVSCLLFYITFAYNLIRTDYTKLIMLYAALFFLFYKLVQILKHNISLLTWIAFGFRAVFILAIPNLSQDFYRFIWDGQMTLIGFNPYLTTPDYQMSLGILSGFPNQIELYEGMGPLNSSHFTNYPPINQFCFVLANLFPGQSILSSVIGLRLLIITADFGTLYFGKKLLKKLHIPAHNIFWYILNPFIIIELTGNLHFEGVMIFFLIWSLYLLYSDKWQWAAVVLALSISVKLIPLIFLPLFFKWFTSTPISSEILDDKKDSSLWLRMTKLISFYTIVVITTLLLFAPFYSPEFINNYAQTVGLWFQNFEFNASIYYIAREVGYLFRGYNEIAIIGKITPIIVVLFVLIMTFFRKNKTTIELITAMLLVLSFYYFTTTTVHPWYVATLLILSIFTKYKFPLVWSCVIILSYLAYINLNKADKSENLWVIGLEYVIVYGVFIWEVFIKKSHSPISSKRWIL</sequence>
<dbReference type="Pfam" id="PF26314">
    <property type="entry name" value="MptA_B_family"/>
    <property type="match status" value="1"/>
</dbReference>
<evidence type="ECO:0000313" key="2">
    <source>
        <dbReference type="EMBL" id="MEF3833111.1"/>
    </source>
</evidence>
<feature type="transmembrane region" description="Helical" evidence="1">
    <location>
        <begin position="281"/>
        <end position="307"/>
    </location>
</feature>
<feature type="transmembrane region" description="Helical" evidence="1">
    <location>
        <begin position="414"/>
        <end position="431"/>
    </location>
</feature>
<feature type="transmembrane region" description="Helical" evidence="1">
    <location>
        <begin position="349"/>
        <end position="370"/>
    </location>
</feature>
<name>A0ABU7XRS3_9FLAO</name>
<dbReference type="Proteomes" id="UP001337305">
    <property type="component" value="Unassembled WGS sequence"/>
</dbReference>
<comment type="caution">
    <text evidence="2">The sequence shown here is derived from an EMBL/GenBank/DDBJ whole genome shotgun (WGS) entry which is preliminary data.</text>
</comment>
<keyword evidence="2" id="KW-0328">Glycosyltransferase</keyword>
<evidence type="ECO:0000256" key="1">
    <source>
        <dbReference type="SAM" id="Phobius"/>
    </source>
</evidence>
<keyword evidence="1" id="KW-0812">Transmembrane</keyword>
<gene>
    <name evidence="2" type="ORF">N1F79_08210</name>
</gene>
<reference evidence="2 3" key="1">
    <citation type="submission" date="2022-09" db="EMBL/GenBank/DDBJ databases">
        <title>Genome sequencing of Flavivirga sp. MEBiC05379.</title>
        <authorList>
            <person name="Oh H.-M."/>
            <person name="Kwon K.K."/>
            <person name="Park M.J."/>
            <person name="Yang S.-H."/>
        </authorList>
    </citation>
    <scope>NUCLEOTIDE SEQUENCE [LARGE SCALE GENOMIC DNA]</scope>
    <source>
        <strain evidence="2 3">MEBiC05379</strain>
    </source>
</reference>
<keyword evidence="1" id="KW-0472">Membrane</keyword>
<protein>
    <submittedName>
        <fullName evidence="2">Mannosyltransferase</fullName>
    </submittedName>
</protein>
<feature type="transmembrane region" description="Helical" evidence="1">
    <location>
        <begin position="443"/>
        <end position="463"/>
    </location>
</feature>
<feature type="transmembrane region" description="Helical" evidence="1">
    <location>
        <begin position="39"/>
        <end position="55"/>
    </location>
</feature>
<evidence type="ECO:0000313" key="3">
    <source>
        <dbReference type="Proteomes" id="UP001337305"/>
    </source>
</evidence>
<organism evidence="2 3">
    <name type="scientific">Flavivirga spongiicola</name>
    <dbReference type="NCBI Taxonomy" id="421621"/>
    <lineage>
        <taxon>Bacteria</taxon>
        <taxon>Pseudomonadati</taxon>
        <taxon>Bacteroidota</taxon>
        <taxon>Flavobacteriia</taxon>
        <taxon>Flavobacteriales</taxon>
        <taxon>Flavobacteriaceae</taxon>
        <taxon>Flavivirga</taxon>
    </lineage>
</organism>
<keyword evidence="3" id="KW-1185">Reference proteome</keyword>
<feature type="transmembrane region" description="Helical" evidence="1">
    <location>
        <begin position="62"/>
        <end position="80"/>
    </location>
</feature>
<proteinExistence type="predicted"/>
<dbReference type="RefSeq" id="WP_303305460.1">
    <property type="nucleotide sequence ID" value="NZ_JAODOP010000004.1"/>
</dbReference>
<keyword evidence="2" id="KW-0808">Transferase</keyword>
<feature type="transmembrane region" description="Helical" evidence="1">
    <location>
        <begin position="237"/>
        <end position="260"/>
    </location>
</feature>
<dbReference type="EMBL" id="JAODOP010000004">
    <property type="protein sequence ID" value="MEF3833111.1"/>
    <property type="molecule type" value="Genomic_DNA"/>
</dbReference>
<accession>A0ABU7XRS3</accession>
<keyword evidence="1" id="KW-1133">Transmembrane helix</keyword>